<gene>
    <name evidence="13" type="primary">APOD</name>
    <name evidence="13" type="ORF">BLAG_LOCUS7362</name>
</gene>
<keyword evidence="6" id="KW-0446">Lipid-binding</keyword>
<feature type="region of interest" description="Disordered" evidence="10">
    <location>
        <begin position="201"/>
        <end position="430"/>
    </location>
</feature>
<keyword evidence="5 11" id="KW-0732">Signal</keyword>
<feature type="compositionally biased region" description="Low complexity" evidence="10">
    <location>
        <begin position="384"/>
        <end position="404"/>
    </location>
</feature>
<feature type="compositionally biased region" description="Low complexity" evidence="10">
    <location>
        <begin position="330"/>
        <end position="354"/>
    </location>
</feature>
<dbReference type="GO" id="GO:0008289">
    <property type="term" value="F:lipid binding"/>
    <property type="evidence" value="ECO:0007669"/>
    <property type="project" value="UniProtKB-KW"/>
</dbReference>
<dbReference type="EMBL" id="OV696699">
    <property type="protein sequence ID" value="CAH1244818.1"/>
    <property type="molecule type" value="Genomic_DNA"/>
</dbReference>
<dbReference type="InterPro" id="IPR000566">
    <property type="entry name" value="Lipocln_cytosolic_FA-bd_dom"/>
</dbReference>
<dbReference type="GO" id="GO:0005576">
    <property type="term" value="C:extracellular region"/>
    <property type="evidence" value="ECO:0007669"/>
    <property type="project" value="UniProtKB-SubCell"/>
</dbReference>
<dbReference type="Proteomes" id="UP000838412">
    <property type="component" value="Chromosome 14"/>
</dbReference>
<evidence type="ECO:0000256" key="6">
    <source>
        <dbReference type="ARBA" id="ARBA00023121"/>
    </source>
</evidence>
<dbReference type="PANTHER" id="PTHR10612">
    <property type="entry name" value="APOLIPOPROTEIN D"/>
    <property type="match status" value="1"/>
</dbReference>
<accession>A0A8K0EB71</accession>
<evidence type="ECO:0000256" key="11">
    <source>
        <dbReference type="SAM" id="SignalP"/>
    </source>
</evidence>
<evidence type="ECO:0000259" key="12">
    <source>
        <dbReference type="Pfam" id="PF08212"/>
    </source>
</evidence>
<dbReference type="CDD" id="cd19437">
    <property type="entry name" value="lipocalin_apoD-like"/>
    <property type="match status" value="1"/>
</dbReference>
<dbReference type="AlphaFoldDB" id="A0A8K0EB71"/>
<dbReference type="InterPro" id="IPR012674">
    <property type="entry name" value="Calycin"/>
</dbReference>
<feature type="compositionally biased region" description="Basic residues" evidence="10">
    <location>
        <begin position="408"/>
        <end position="430"/>
    </location>
</feature>
<sequence length="430" mass="46500">MAGLRLFLALSVVVFVVDGQRFGEVSEGKCPDLPVKANFSVKSYMGRWYEIARFPVAFERSLKCAEAHYYLHRHGGIKVFTKGIDSYGHVARAVGRAYVPDAKVPSKLSIGFSRFLPKGPYWVLDTDYSSYAVVWSCVSFVWGLFKVEMAWILGRERTLDEDIMKDIVYEVTEMGIDAALFRMTDQTDCPGIPTTTVVPPFTHTPQPSNTTTNVTTPPPTNVTTPTPTNVTTPIPSNTTTNVTTPPPTNFTTPIPSNTTSNVTTPPPTNVTTQIPSNTTTIVTTPPPANVTTPIPSNTTTNVTTPPPANVTTPLPSNTTTNFTTPPPPANVTTPISSNTTTNVTTPSPANVTTPISSNTTTNVTEMPPTNTTTQSPANITTNITEMPPDFDTTTPPSATTARTTLQCRRNKNKKGKKCSPSSRKNRNKSV</sequence>
<dbReference type="FunFam" id="2.40.128.20:FF:000003">
    <property type="entry name" value="Apolipoprotein D"/>
    <property type="match status" value="1"/>
</dbReference>
<evidence type="ECO:0000256" key="5">
    <source>
        <dbReference type="ARBA" id="ARBA00022729"/>
    </source>
</evidence>
<keyword evidence="3" id="KW-0813">Transport</keyword>
<evidence type="ECO:0000313" key="13">
    <source>
        <dbReference type="EMBL" id="CAH1244818.1"/>
    </source>
</evidence>
<dbReference type="GO" id="GO:0000302">
    <property type="term" value="P:response to reactive oxygen species"/>
    <property type="evidence" value="ECO:0007669"/>
    <property type="project" value="TreeGrafter"/>
</dbReference>
<evidence type="ECO:0000313" key="14">
    <source>
        <dbReference type="Proteomes" id="UP000838412"/>
    </source>
</evidence>
<dbReference type="GO" id="GO:0031409">
    <property type="term" value="F:pigment binding"/>
    <property type="evidence" value="ECO:0007669"/>
    <property type="project" value="InterPro"/>
</dbReference>
<evidence type="ECO:0000256" key="9">
    <source>
        <dbReference type="ARBA" id="ARBA00023283"/>
    </source>
</evidence>
<feature type="chain" id="PRO_5035449906" description="Apolipoprotein D" evidence="11">
    <location>
        <begin position="20"/>
        <end position="430"/>
    </location>
</feature>
<dbReference type="Pfam" id="PF08212">
    <property type="entry name" value="Lipocalin_2"/>
    <property type="match status" value="1"/>
</dbReference>
<keyword evidence="4" id="KW-0964">Secreted</keyword>
<evidence type="ECO:0000256" key="10">
    <source>
        <dbReference type="SAM" id="MobiDB-lite"/>
    </source>
</evidence>
<feature type="signal peptide" evidence="11">
    <location>
        <begin position="1"/>
        <end position="19"/>
    </location>
</feature>
<evidence type="ECO:0000256" key="4">
    <source>
        <dbReference type="ARBA" id="ARBA00022525"/>
    </source>
</evidence>
<reference evidence="13" key="1">
    <citation type="submission" date="2022-01" db="EMBL/GenBank/DDBJ databases">
        <authorList>
            <person name="Braso-Vives M."/>
        </authorList>
    </citation>
    <scope>NUCLEOTIDE SEQUENCE</scope>
</reference>
<keyword evidence="8" id="KW-0325">Glycoprotein</keyword>
<dbReference type="PANTHER" id="PTHR10612:SF34">
    <property type="entry name" value="APOLIPOPROTEIN D"/>
    <property type="match status" value="1"/>
</dbReference>
<dbReference type="GO" id="GO:0006629">
    <property type="term" value="P:lipid metabolic process"/>
    <property type="evidence" value="ECO:0007669"/>
    <property type="project" value="TreeGrafter"/>
</dbReference>
<evidence type="ECO:0000256" key="1">
    <source>
        <dbReference type="ARBA" id="ARBA00004613"/>
    </source>
</evidence>
<dbReference type="OrthoDB" id="565904at2759"/>
<protein>
    <recommendedName>
        <fullName evidence="2">Apolipoprotein D</fullName>
    </recommendedName>
</protein>
<keyword evidence="9" id="KW-0873">Pyrrolidone carboxylic acid</keyword>
<dbReference type="Gene3D" id="2.40.128.20">
    <property type="match status" value="1"/>
</dbReference>
<feature type="domain" description="Lipocalin/cytosolic fatty-acid binding" evidence="12">
    <location>
        <begin position="41"/>
        <end position="185"/>
    </location>
</feature>
<keyword evidence="7" id="KW-1015">Disulfide bond</keyword>
<keyword evidence="14" id="KW-1185">Reference proteome</keyword>
<dbReference type="PRINTS" id="PR01273">
    <property type="entry name" value="INVTBRTCOLOR"/>
</dbReference>
<name>A0A8K0EB71_BRALA</name>
<dbReference type="SUPFAM" id="SSF50814">
    <property type="entry name" value="Lipocalins"/>
    <property type="match status" value="1"/>
</dbReference>
<organism evidence="13 14">
    <name type="scientific">Branchiostoma lanceolatum</name>
    <name type="common">Common lancelet</name>
    <name type="synonym">Amphioxus lanceolatum</name>
    <dbReference type="NCBI Taxonomy" id="7740"/>
    <lineage>
        <taxon>Eukaryota</taxon>
        <taxon>Metazoa</taxon>
        <taxon>Chordata</taxon>
        <taxon>Cephalochordata</taxon>
        <taxon>Leptocardii</taxon>
        <taxon>Amphioxiformes</taxon>
        <taxon>Branchiostomatidae</taxon>
        <taxon>Branchiostoma</taxon>
    </lineage>
</organism>
<comment type="subcellular location">
    <subcellularLocation>
        <location evidence="1">Secreted</location>
    </subcellularLocation>
</comment>
<evidence type="ECO:0000256" key="2">
    <source>
        <dbReference type="ARBA" id="ARBA00019890"/>
    </source>
</evidence>
<dbReference type="InterPro" id="IPR003057">
    <property type="entry name" value="Invtbrt_color"/>
</dbReference>
<proteinExistence type="predicted"/>
<evidence type="ECO:0000256" key="3">
    <source>
        <dbReference type="ARBA" id="ARBA00022448"/>
    </source>
</evidence>
<feature type="compositionally biased region" description="Low complexity" evidence="10">
    <location>
        <begin position="201"/>
        <end position="323"/>
    </location>
</feature>
<dbReference type="GO" id="GO:0005737">
    <property type="term" value="C:cytoplasm"/>
    <property type="evidence" value="ECO:0007669"/>
    <property type="project" value="TreeGrafter"/>
</dbReference>
<evidence type="ECO:0000256" key="7">
    <source>
        <dbReference type="ARBA" id="ARBA00023157"/>
    </source>
</evidence>
<feature type="compositionally biased region" description="Polar residues" evidence="10">
    <location>
        <begin position="355"/>
        <end position="383"/>
    </location>
</feature>
<evidence type="ECO:0000256" key="8">
    <source>
        <dbReference type="ARBA" id="ARBA00023180"/>
    </source>
</evidence>